<keyword evidence="2" id="KW-1133">Transmembrane helix</keyword>
<sequence>MKFNDSDKDYFLHDFSKDNGSDGGSPDTSGRNVMDDSTDSRSPAFDFGENAGHDYESMSVKPRRRGRRILIWFFIIVICALGLTVWIRYFVPYVTESQTTGFVTLVEKRGIIFHTFEGEMVSESQLADTQRVYSRDVYFSIPDDNLARRLQQYQGSGTPVKLTFKRYYGTLPWRGASNNILVSFTPVQ</sequence>
<evidence type="ECO:0000313" key="3">
    <source>
        <dbReference type="EMBL" id="QCD41771.1"/>
    </source>
</evidence>
<feature type="transmembrane region" description="Helical" evidence="2">
    <location>
        <begin position="69"/>
        <end position="91"/>
    </location>
</feature>
<keyword evidence="2" id="KW-0472">Membrane</keyword>
<keyword evidence="4" id="KW-1185">Reference proteome</keyword>
<dbReference type="AlphaFoldDB" id="A0A4P7W1J1"/>
<organism evidence="3 4">
    <name type="scientific">Duncaniella dubosii</name>
    <dbReference type="NCBI Taxonomy" id="2518971"/>
    <lineage>
        <taxon>Bacteria</taxon>
        <taxon>Pseudomonadati</taxon>
        <taxon>Bacteroidota</taxon>
        <taxon>Bacteroidia</taxon>
        <taxon>Bacteroidales</taxon>
        <taxon>Muribaculaceae</taxon>
        <taxon>Duncaniella</taxon>
    </lineage>
</organism>
<proteinExistence type="predicted"/>
<gene>
    <name evidence="3" type="ORF">E7747_05430</name>
</gene>
<dbReference type="KEGG" id="ddb:E7747_05430"/>
<dbReference type="Proteomes" id="UP000297149">
    <property type="component" value="Chromosome"/>
</dbReference>
<reference evidence="4" key="1">
    <citation type="submission" date="2019-02" db="EMBL/GenBank/DDBJ databases">
        <title>Isolation and identification of novel species under the genus Muribaculum.</title>
        <authorList>
            <person name="Miyake S."/>
            <person name="Ding Y."/>
            <person name="Low A."/>
            <person name="Soh M."/>
            <person name="Seedorf H."/>
        </authorList>
    </citation>
    <scope>NUCLEOTIDE SEQUENCE [LARGE SCALE GENOMIC DNA]</scope>
    <source>
        <strain evidence="4">H5</strain>
    </source>
</reference>
<dbReference type="RefSeq" id="WP_136414595.1">
    <property type="nucleotide sequence ID" value="NZ_CP039396.1"/>
</dbReference>
<evidence type="ECO:0000313" key="4">
    <source>
        <dbReference type="Proteomes" id="UP000297149"/>
    </source>
</evidence>
<evidence type="ECO:0000256" key="2">
    <source>
        <dbReference type="SAM" id="Phobius"/>
    </source>
</evidence>
<name>A0A4P7W1J1_9BACT</name>
<accession>A0A4P7W1J1</accession>
<feature type="region of interest" description="Disordered" evidence="1">
    <location>
        <begin position="14"/>
        <end position="40"/>
    </location>
</feature>
<keyword evidence="2" id="KW-0812">Transmembrane</keyword>
<dbReference type="EMBL" id="CP039396">
    <property type="protein sequence ID" value="QCD41771.1"/>
    <property type="molecule type" value="Genomic_DNA"/>
</dbReference>
<protein>
    <submittedName>
        <fullName evidence="3">Uncharacterized protein</fullName>
    </submittedName>
</protein>
<evidence type="ECO:0000256" key="1">
    <source>
        <dbReference type="SAM" id="MobiDB-lite"/>
    </source>
</evidence>